<evidence type="ECO:0000313" key="3">
    <source>
        <dbReference type="EMBL" id="MCY9280169.1"/>
    </source>
</evidence>
<gene>
    <name evidence="3" type="ORF">MOE73_08880</name>
</gene>
<comment type="caution">
    <text evidence="3">The sequence shown here is derived from an EMBL/GenBank/DDBJ whole genome shotgun (WGS) entry which is preliminary data.</text>
</comment>
<dbReference type="RefSeq" id="WP_268305206.1">
    <property type="nucleotide sequence ID" value="NZ_JALAJL010000001.1"/>
</dbReference>
<keyword evidence="3" id="KW-0067">ATP-binding</keyword>
<proteinExistence type="predicted"/>
<keyword evidence="3" id="KW-0547">Nucleotide-binding</keyword>
<keyword evidence="1" id="KW-0175">Coiled coil</keyword>
<evidence type="ECO:0000313" key="4">
    <source>
        <dbReference type="Proteomes" id="UP001066455"/>
    </source>
</evidence>
<dbReference type="AlphaFoldDB" id="A0AA90EUX5"/>
<dbReference type="Pfam" id="PF13589">
    <property type="entry name" value="HATPase_c_3"/>
    <property type="match status" value="1"/>
</dbReference>
<dbReference type="Pfam" id="PF02518">
    <property type="entry name" value="HATPase_c"/>
    <property type="match status" value="1"/>
</dbReference>
<dbReference type="EMBL" id="JALAXI010000010">
    <property type="protein sequence ID" value="MCY9280169.1"/>
    <property type="molecule type" value="Genomic_DNA"/>
</dbReference>
<dbReference type="Gene3D" id="3.30.565.10">
    <property type="entry name" value="Histidine kinase-like ATPase, C-terminal domain"/>
    <property type="match status" value="2"/>
</dbReference>
<dbReference type="GO" id="GO:0005524">
    <property type="term" value="F:ATP binding"/>
    <property type="evidence" value="ECO:0007669"/>
    <property type="project" value="UniProtKB-KW"/>
</dbReference>
<dbReference type="InterPro" id="IPR003594">
    <property type="entry name" value="HATPase_dom"/>
</dbReference>
<accession>A0AA90EUX5</accession>
<protein>
    <submittedName>
        <fullName evidence="3">ATP-binding protein</fullName>
    </submittedName>
</protein>
<feature type="domain" description="Histidine kinase/HSP90-like ATPase" evidence="2">
    <location>
        <begin position="603"/>
        <end position="693"/>
    </location>
</feature>
<organism evidence="3 4">
    <name type="scientific">Bacillus haynesii</name>
    <dbReference type="NCBI Taxonomy" id="1925021"/>
    <lineage>
        <taxon>Bacteria</taxon>
        <taxon>Bacillati</taxon>
        <taxon>Bacillota</taxon>
        <taxon>Bacilli</taxon>
        <taxon>Bacillales</taxon>
        <taxon>Bacillaceae</taxon>
        <taxon>Bacillus</taxon>
    </lineage>
</organism>
<dbReference type="SUPFAM" id="SSF55874">
    <property type="entry name" value="ATPase domain of HSP90 chaperone/DNA topoisomerase II/histidine kinase"/>
    <property type="match status" value="2"/>
</dbReference>
<reference evidence="3" key="1">
    <citation type="submission" date="2022-02" db="EMBL/GenBank/DDBJ databases">
        <title>Crop Bioprotection Bacillus Genome Sequencing.</title>
        <authorList>
            <person name="Dunlap C."/>
        </authorList>
    </citation>
    <scope>NUCLEOTIDE SEQUENCE</scope>
    <source>
        <strain evidence="3">T20C14</strain>
    </source>
</reference>
<name>A0AA90EUX5_9BACI</name>
<dbReference type="InterPro" id="IPR036890">
    <property type="entry name" value="HATPase_C_sf"/>
</dbReference>
<evidence type="ECO:0000256" key="1">
    <source>
        <dbReference type="SAM" id="Coils"/>
    </source>
</evidence>
<feature type="coiled-coil region" evidence="1">
    <location>
        <begin position="435"/>
        <end position="462"/>
    </location>
</feature>
<evidence type="ECO:0000259" key="2">
    <source>
        <dbReference type="Pfam" id="PF02518"/>
    </source>
</evidence>
<sequence>MKKLKFTIEDKEIAELLGRQNFSTRESAIFELLKNCYDAGSKNCDIYIESNCIKIIDSGDGMNQDDIESNWMHVGKSNKGYKNEQHNRVLAGSKGVGRFALARLGDSVKVISKKEKEIAVIWETDWLTSGVKETSVDFPKGTIIEISDLRDSWRWKNVETLISFISRAYKGSDMKIHVHFEGETYNINPIFEGIKMGVNYVSKITMRYESEKMRLSVTIESDEFRSEVKEIIKPISERHYENKFDMINEIKKDEVEELEQHLKELGDFSAELYFYLGRSGIRMEKFMYKHNEIDKVDTGVILYRNAFSISSLDGKKDWLDIGSRARLSPAAASHPTGSWRVRQNQLFGFVMIDKNKNPMLKDLANRQGLEEDDYYQLFKSIIGFGISRFERYRQSIIRKIQKYNQIKNKQKKNNKKLTHFLNKPTIVTKMSEKELVSLVDEIKGIQREAKEQSKAREESSKQHKYDVRILNVLATQGLRASAIAHELHNKRNSLETGYNNIIEALKEYGFWEELNSDEFTRVAYKNVPQTLERLEEINIKLIAFLDVILSKIEKNKFSEKIESIEKSIEKIVETWIQQYTWLNFKLNIRNDMIGEYEITNDVLEVIFDNLILNSIQHNEMKDKLIIKIDVEIKDRTICLEYGDNGIGLSPKYKNEPKRILEVHETSRDDGHGLGMWIVNNTLHMYEGEVTEINGNKGFNMHFNLKG</sequence>
<dbReference type="Proteomes" id="UP001066455">
    <property type="component" value="Unassembled WGS sequence"/>
</dbReference>